<dbReference type="GO" id="GO:0008094">
    <property type="term" value="F:ATP-dependent activity, acting on DNA"/>
    <property type="evidence" value="ECO:0007669"/>
    <property type="project" value="TreeGrafter"/>
</dbReference>
<comment type="caution">
    <text evidence="5">The sequence shown here is derived from an EMBL/GenBank/DDBJ whole genome shotgun (WGS) entry which is preliminary data.</text>
</comment>
<dbReference type="InterPro" id="IPR050628">
    <property type="entry name" value="SNF2_RAD54_helicase_TF"/>
</dbReference>
<dbReference type="SUPFAM" id="SSF52540">
    <property type="entry name" value="P-loop containing nucleoside triphosphate hydrolases"/>
    <property type="match status" value="1"/>
</dbReference>
<dbReference type="Pfam" id="PF00176">
    <property type="entry name" value="SNF2-rel_dom"/>
    <property type="match status" value="1"/>
</dbReference>
<dbReference type="InterPro" id="IPR038718">
    <property type="entry name" value="SNF2-like_sf"/>
</dbReference>
<protein>
    <recommendedName>
        <fullName evidence="4">SNF2 N-terminal domain-containing protein</fullName>
    </recommendedName>
</protein>
<keyword evidence="1" id="KW-0547">Nucleotide-binding</keyword>
<evidence type="ECO:0000256" key="2">
    <source>
        <dbReference type="ARBA" id="ARBA00022801"/>
    </source>
</evidence>
<evidence type="ECO:0000259" key="4">
    <source>
        <dbReference type="Pfam" id="PF00176"/>
    </source>
</evidence>
<evidence type="ECO:0000313" key="6">
    <source>
        <dbReference type="Proteomes" id="UP000765509"/>
    </source>
</evidence>
<dbReference type="Proteomes" id="UP000765509">
    <property type="component" value="Unassembled WGS sequence"/>
</dbReference>
<dbReference type="GO" id="GO:0005634">
    <property type="term" value="C:nucleus"/>
    <property type="evidence" value="ECO:0007669"/>
    <property type="project" value="TreeGrafter"/>
</dbReference>
<feature type="domain" description="SNF2 N-terminal" evidence="4">
    <location>
        <begin position="1"/>
        <end position="114"/>
    </location>
</feature>
<keyword evidence="6" id="KW-1185">Reference proteome</keyword>
<evidence type="ECO:0000313" key="5">
    <source>
        <dbReference type="EMBL" id="MBW0576041.1"/>
    </source>
</evidence>
<dbReference type="AlphaFoldDB" id="A0A9Q3K9F0"/>
<dbReference type="PANTHER" id="PTHR45626">
    <property type="entry name" value="TRANSCRIPTION TERMINATION FACTOR 2-RELATED"/>
    <property type="match status" value="1"/>
</dbReference>
<dbReference type="Gene3D" id="3.40.50.10810">
    <property type="entry name" value="Tandem AAA-ATPase domain"/>
    <property type="match status" value="1"/>
</dbReference>
<dbReference type="OrthoDB" id="448448at2759"/>
<keyword evidence="2" id="KW-0378">Hydrolase</keyword>
<evidence type="ECO:0000256" key="1">
    <source>
        <dbReference type="ARBA" id="ARBA00022741"/>
    </source>
</evidence>
<dbReference type="GO" id="GO:0005524">
    <property type="term" value="F:ATP binding"/>
    <property type="evidence" value="ECO:0007669"/>
    <property type="project" value="UniProtKB-KW"/>
</dbReference>
<name>A0A9Q3K9F0_9BASI</name>
<sequence>MGLGRTIQAIALIGTSKEQQIPNPHHSTHTIIIFPTRLITKWKSEISNHAQAGELKAKTYYVPTCHSLSDANISKCDIVITSYNTINQELKQMNTSTSCIFKINWHCIILGEAQ</sequence>
<reference evidence="5" key="1">
    <citation type="submission" date="2021-03" db="EMBL/GenBank/DDBJ databases">
        <title>Draft genome sequence of rust myrtle Austropuccinia psidii MF-1, a brazilian biotype.</title>
        <authorList>
            <person name="Quecine M.C."/>
            <person name="Pachon D.M.R."/>
            <person name="Bonatelli M.L."/>
            <person name="Correr F.H."/>
            <person name="Franceschini L.M."/>
            <person name="Leite T.F."/>
            <person name="Margarido G.R.A."/>
            <person name="Almeida C.A."/>
            <person name="Ferrarezi J.A."/>
            <person name="Labate C.A."/>
        </authorList>
    </citation>
    <scope>NUCLEOTIDE SEQUENCE</scope>
    <source>
        <strain evidence="5">MF-1</strain>
    </source>
</reference>
<proteinExistence type="predicted"/>
<dbReference type="InterPro" id="IPR027417">
    <property type="entry name" value="P-loop_NTPase"/>
</dbReference>
<accession>A0A9Q3K9F0</accession>
<keyword evidence="3" id="KW-0067">ATP-binding</keyword>
<dbReference type="GO" id="GO:0016787">
    <property type="term" value="F:hydrolase activity"/>
    <property type="evidence" value="ECO:0007669"/>
    <property type="project" value="UniProtKB-KW"/>
</dbReference>
<evidence type="ECO:0000256" key="3">
    <source>
        <dbReference type="ARBA" id="ARBA00022840"/>
    </source>
</evidence>
<organism evidence="5 6">
    <name type="scientific">Austropuccinia psidii MF-1</name>
    <dbReference type="NCBI Taxonomy" id="1389203"/>
    <lineage>
        <taxon>Eukaryota</taxon>
        <taxon>Fungi</taxon>
        <taxon>Dikarya</taxon>
        <taxon>Basidiomycota</taxon>
        <taxon>Pucciniomycotina</taxon>
        <taxon>Pucciniomycetes</taxon>
        <taxon>Pucciniales</taxon>
        <taxon>Sphaerophragmiaceae</taxon>
        <taxon>Austropuccinia</taxon>
    </lineage>
</organism>
<gene>
    <name evidence="5" type="ORF">O181_115756</name>
</gene>
<dbReference type="InterPro" id="IPR000330">
    <property type="entry name" value="SNF2_N"/>
</dbReference>
<dbReference type="GO" id="GO:0006281">
    <property type="term" value="P:DNA repair"/>
    <property type="evidence" value="ECO:0007669"/>
    <property type="project" value="TreeGrafter"/>
</dbReference>
<dbReference type="EMBL" id="AVOT02097524">
    <property type="protein sequence ID" value="MBW0576041.1"/>
    <property type="molecule type" value="Genomic_DNA"/>
</dbReference>